<protein>
    <submittedName>
        <fullName evidence="2">Uncharacterized protein</fullName>
    </submittedName>
</protein>
<evidence type="ECO:0000256" key="1">
    <source>
        <dbReference type="SAM" id="MobiDB-lite"/>
    </source>
</evidence>
<dbReference type="EMBL" id="BAABCM010000027">
    <property type="protein sequence ID" value="GAA3857193.1"/>
    <property type="molecule type" value="Genomic_DNA"/>
</dbReference>
<proteinExistence type="predicted"/>
<reference evidence="3" key="1">
    <citation type="journal article" date="2019" name="Int. J. Syst. Evol. Microbiol.">
        <title>The Global Catalogue of Microorganisms (GCM) 10K type strain sequencing project: providing services to taxonomists for standard genome sequencing and annotation.</title>
        <authorList>
            <consortium name="The Broad Institute Genomics Platform"/>
            <consortium name="The Broad Institute Genome Sequencing Center for Infectious Disease"/>
            <person name="Wu L."/>
            <person name="Ma J."/>
        </authorList>
    </citation>
    <scope>NUCLEOTIDE SEQUENCE [LARGE SCALE GENOMIC DNA]</scope>
    <source>
        <strain evidence="3">JCM 17017</strain>
    </source>
</reference>
<gene>
    <name evidence="2" type="ORF">GCM10022380_88210</name>
</gene>
<feature type="region of interest" description="Disordered" evidence="1">
    <location>
        <begin position="57"/>
        <end position="87"/>
    </location>
</feature>
<sequence>MYVPGAKARCGTPTANSVSVTVTDVPAEALDGCPAEVLALVPGVFVPPPLQAAASKPSAASITVDSPRRHLDRSGLGVDRQSGMGVTSCTIRPSY</sequence>
<dbReference type="Proteomes" id="UP001501624">
    <property type="component" value="Unassembled WGS sequence"/>
</dbReference>
<comment type="caution">
    <text evidence="2">The sequence shown here is derived from an EMBL/GenBank/DDBJ whole genome shotgun (WGS) entry which is preliminary data.</text>
</comment>
<keyword evidence="3" id="KW-1185">Reference proteome</keyword>
<accession>A0ABP7JX44</accession>
<evidence type="ECO:0000313" key="3">
    <source>
        <dbReference type="Proteomes" id="UP001501624"/>
    </source>
</evidence>
<evidence type="ECO:0000313" key="2">
    <source>
        <dbReference type="EMBL" id="GAA3857193.1"/>
    </source>
</evidence>
<name>A0ABP7JX44_9PSEU</name>
<organism evidence="2 3">
    <name type="scientific">Amycolatopsis tucumanensis</name>
    <dbReference type="NCBI Taxonomy" id="401106"/>
    <lineage>
        <taxon>Bacteria</taxon>
        <taxon>Bacillati</taxon>
        <taxon>Actinomycetota</taxon>
        <taxon>Actinomycetes</taxon>
        <taxon>Pseudonocardiales</taxon>
        <taxon>Pseudonocardiaceae</taxon>
        <taxon>Amycolatopsis</taxon>
    </lineage>
</organism>